<dbReference type="Proteomes" id="UP001371218">
    <property type="component" value="Unassembled WGS sequence"/>
</dbReference>
<name>A0ABU9BID6_9BURK</name>
<dbReference type="EMBL" id="JBBUTG010000001">
    <property type="protein sequence ID" value="MEK8029712.1"/>
    <property type="molecule type" value="Genomic_DNA"/>
</dbReference>
<dbReference type="RefSeq" id="WP_341424045.1">
    <property type="nucleotide sequence ID" value="NZ_JBBUTG010000001.1"/>
</dbReference>
<dbReference type="PANTHER" id="PTHR32114">
    <property type="entry name" value="ABC TRANSPORTER ABCH.3"/>
    <property type="match status" value="1"/>
</dbReference>
<organism evidence="2 3">
    <name type="scientific">Ideonella lacteola</name>
    <dbReference type="NCBI Taxonomy" id="2984193"/>
    <lineage>
        <taxon>Bacteria</taxon>
        <taxon>Pseudomonadati</taxon>
        <taxon>Pseudomonadota</taxon>
        <taxon>Betaproteobacteria</taxon>
        <taxon>Burkholderiales</taxon>
        <taxon>Sphaerotilaceae</taxon>
        <taxon>Ideonella</taxon>
    </lineage>
</organism>
<evidence type="ECO:0000256" key="1">
    <source>
        <dbReference type="SAM" id="Coils"/>
    </source>
</evidence>
<dbReference type="PANTHER" id="PTHR32114:SF2">
    <property type="entry name" value="ABC TRANSPORTER ABCH.3"/>
    <property type="match status" value="1"/>
</dbReference>
<proteinExistence type="predicted"/>
<feature type="coiled-coil region" evidence="1">
    <location>
        <begin position="433"/>
        <end position="467"/>
    </location>
</feature>
<accession>A0ABU9BID6</accession>
<evidence type="ECO:0008006" key="4">
    <source>
        <dbReference type="Google" id="ProtNLM"/>
    </source>
</evidence>
<feature type="coiled-coil region" evidence="1">
    <location>
        <begin position="339"/>
        <end position="373"/>
    </location>
</feature>
<protein>
    <recommendedName>
        <fullName evidence="4">Rad50/SbcC-type AAA domain-containing protein</fullName>
    </recommendedName>
</protein>
<dbReference type="Gene3D" id="3.40.50.300">
    <property type="entry name" value="P-loop containing nucleotide triphosphate hydrolases"/>
    <property type="match status" value="1"/>
</dbReference>
<gene>
    <name evidence="2" type="ORF">AACH06_02670</name>
</gene>
<reference evidence="2 3" key="1">
    <citation type="submission" date="2024-04" db="EMBL/GenBank/DDBJ databases">
        <title>Novel species of the genus Ideonella isolated from streams.</title>
        <authorList>
            <person name="Lu H."/>
        </authorList>
    </citation>
    <scope>NUCLEOTIDE SEQUENCE [LARGE SCALE GENOMIC DNA]</scope>
    <source>
        <strain evidence="2 3">DXS29W</strain>
    </source>
</reference>
<evidence type="ECO:0000313" key="2">
    <source>
        <dbReference type="EMBL" id="MEK8029712.1"/>
    </source>
</evidence>
<evidence type="ECO:0000313" key="3">
    <source>
        <dbReference type="Proteomes" id="UP001371218"/>
    </source>
</evidence>
<keyword evidence="3" id="KW-1185">Reference proteome</keyword>
<keyword evidence="1" id="KW-0175">Coiled coil</keyword>
<comment type="caution">
    <text evidence="2">The sequence shown here is derived from an EMBL/GenBank/DDBJ whole genome shotgun (WGS) entry which is preliminary data.</text>
</comment>
<dbReference type="InterPro" id="IPR027417">
    <property type="entry name" value="P-loop_NTPase"/>
</dbReference>
<sequence length="681" mass="76491">MERGDRMRLRQLRIGVNTPGGPYGASLSFSDGLVVVWADNSMGKSTCARAILVALGMEAMLTTSQLDLPLPPAMTTKLDGGDGEHLVLESEILLEIENKGGSRIVVQRTVKGGRDKNLITVHHGPALSDGGTYPTTDYFVSRAGAATREAGFHWFLAKFLGWDLPAVQTYDGNEVPLYLQCIFPFLMTEQTRGWSTIQPPLPTHFRIRDAHKRAIEFLLGMDAHRIALTRQELQLRKSQIEGRWSGQVKRLNEIAADAGGVVQALPKVPTVNWPPQISPSVSVPDGEQWISLSERIRRREARQRELVEQEIPRVAEIAESAQRELTAAESNVQVRQALLSRLMEAMESEEQELARVRERLEAIEEDIQRNKDAKTLRNLGSRKESVVDHGACPVCHQSIADSLVPLAIGQAVMSLDENIEFLGEQRRTFAGVLAQCERVIDARQLQIRAAREEIARLRDQVRHLRQTLVADGRMPSVAAVYERVELQSHIKRDERNLELSSQAMEAFVELTNEWKMLQEELASLPADDLSESDQRKLDRWGSSLRAQLVEYGFRSLDAAQIVLSPYTYRPEHEGFDLQTTISASDLIRTIWAYLAGLLEVGRVEATNHPGFLVFDEPRQQSTRDVSFVALLKRAAISADFRQQVIFFTSEERGRLKGHLHRLAHTLHEVEGRVIKKIATAT</sequence>